<dbReference type="InterPro" id="IPR055178">
    <property type="entry name" value="RsdA/BaiN/AoA(So)-like_dom"/>
</dbReference>
<evidence type="ECO:0000256" key="3">
    <source>
        <dbReference type="ARBA" id="ARBA00022827"/>
    </source>
</evidence>
<dbReference type="Gene3D" id="2.40.30.10">
    <property type="entry name" value="Translation factors"/>
    <property type="match status" value="1"/>
</dbReference>
<dbReference type="InterPro" id="IPR023166">
    <property type="entry name" value="BaiN-like_dom_sf"/>
</dbReference>
<dbReference type="PANTHER" id="PTHR42887:SF2">
    <property type="entry name" value="OS12G0638800 PROTEIN"/>
    <property type="match status" value="1"/>
</dbReference>
<dbReference type="RefSeq" id="WP_093754437.1">
    <property type="nucleotide sequence ID" value="NZ_BSYN01000011.1"/>
</dbReference>
<sequence length="406" mass="44838">MPKVLIVGGGAAGMMAAISAKNHGADVTLLERNNRVGKKILATGNGRCNYTNINLSIENYHGNNPKFAYSCLSQFGVEKTLEFFERLGITPAIEDNGKVFPLSFQSSSILDVLRFELEELGVEVLTDAFVMDIKKGKMFKLTLVDGRIIYGDRVILATGGKAAPNTGSDGNGYELAKRMGHSIVDVFPGLVQLKLEGDIFKQIDGVKFVGVAGLYSENKLIKEDRGDILFTNYGISGPPILQLSRTALEYLKDNKDIKLKVSIIHNKTKEELYDYLVFRFGFMGKKTIEKGLIGLINKRLILPILKELKIDKDKHIAYLSKEEISRLAKILTDWRFKITGSKSFKDAQVTAGGVNTYEIHSSTMESKLVKGLYFAGEIVDIDGDCGGFNLQWAWSSGYISGENSAY</sequence>
<dbReference type="EMBL" id="FNNG01000014">
    <property type="protein sequence ID" value="SDX62468.1"/>
    <property type="molecule type" value="Genomic_DNA"/>
</dbReference>
<evidence type="ECO:0000256" key="2">
    <source>
        <dbReference type="ARBA" id="ARBA00022630"/>
    </source>
</evidence>
<protein>
    <recommendedName>
        <fullName evidence="8">Flavoprotein, HI0933 family</fullName>
    </recommendedName>
</protein>
<feature type="domain" description="RsdA/BaiN/AoA(So)-like insert" evidence="5">
    <location>
        <begin position="188"/>
        <end position="349"/>
    </location>
</feature>
<evidence type="ECO:0000259" key="4">
    <source>
        <dbReference type="Pfam" id="PF03486"/>
    </source>
</evidence>
<organism evidence="6 7">
    <name type="scientific">Tepidimicrobium xylanilyticum</name>
    <dbReference type="NCBI Taxonomy" id="1123352"/>
    <lineage>
        <taxon>Bacteria</taxon>
        <taxon>Bacillati</taxon>
        <taxon>Bacillota</taxon>
        <taxon>Tissierellia</taxon>
        <taxon>Tissierellales</taxon>
        <taxon>Tepidimicrobiaceae</taxon>
        <taxon>Tepidimicrobium</taxon>
    </lineage>
</organism>
<feature type="domain" description="RsdA/BaiN/AoA(So)-like Rossmann fold-like" evidence="4">
    <location>
        <begin position="3"/>
        <end position="402"/>
    </location>
</feature>
<keyword evidence="2" id="KW-0285">Flavoprotein</keyword>
<dbReference type="Gene3D" id="1.10.8.260">
    <property type="entry name" value="HI0933 insert domain-like"/>
    <property type="match status" value="1"/>
</dbReference>
<dbReference type="PANTHER" id="PTHR42887">
    <property type="entry name" value="OS12G0638800 PROTEIN"/>
    <property type="match status" value="1"/>
</dbReference>
<dbReference type="InterPro" id="IPR036188">
    <property type="entry name" value="FAD/NAD-bd_sf"/>
</dbReference>
<proteinExistence type="predicted"/>
<evidence type="ECO:0000313" key="6">
    <source>
        <dbReference type="EMBL" id="SDX62468.1"/>
    </source>
</evidence>
<dbReference type="PRINTS" id="PR00368">
    <property type="entry name" value="FADPNR"/>
</dbReference>
<evidence type="ECO:0008006" key="8">
    <source>
        <dbReference type="Google" id="ProtNLM"/>
    </source>
</evidence>
<name>A0A1H3D8J8_9FIRM</name>
<dbReference type="InterPro" id="IPR004792">
    <property type="entry name" value="BaiN-like"/>
</dbReference>
<reference evidence="6 7" key="1">
    <citation type="submission" date="2016-10" db="EMBL/GenBank/DDBJ databases">
        <authorList>
            <person name="de Groot N.N."/>
        </authorList>
    </citation>
    <scope>NUCLEOTIDE SEQUENCE [LARGE SCALE GENOMIC DNA]</scope>
    <source>
        <strain evidence="6 7">DSM 23310</strain>
    </source>
</reference>
<dbReference type="Gene3D" id="3.50.50.60">
    <property type="entry name" value="FAD/NAD(P)-binding domain"/>
    <property type="match status" value="1"/>
</dbReference>
<evidence type="ECO:0000259" key="5">
    <source>
        <dbReference type="Pfam" id="PF22780"/>
    </source>
</evidence>
<dbReference type="SUPFAM" id="SSF160996">
    <property type="entry name" value="HI0933 insert domain-like"/>
    <property type="match status" value="1"/>
</dbReference>
<dbReference type="SUPFAM" id="SSF51905">
    <property type="entry name" value="FAD/NAD(P)-binding domain"/>
    <property type="match status" value="1"/>
</dbReference>
<dbReference type="InterPro" id="IPR057661">
    <property type="entry name" value="RsdA/BaiN/AoA(So)_Rossmann"/>
</dbReference>
<dbReference type="Proteomes" id="UP000198828">
    <property type="component" value="Unassembled WGS sequence"/>
</dbReference>
<keyword evidence="3" id="KW-0274">FAD</keyword>
<evidence type="ECO:0000313" key="7">
    <source>
        <dbReference type="Proteomes" id="UP000198828"/>
    </source>
</evidence>
<dbReference type="AlphaFoldDB" id="A0A1H3D8J8"/>
<dbReference type="OrthoDB" id="9773233at2"/>
<dbReference type="Pfam" id="PF03486">
    <property type="entry name" value="HI0933_like"/>
    <property type="match status" value="1"/>
</dbReference>
<dbReference type="NCBIfam" id="TIGR00275">
    <property type="entry name" value="aminoacetone oxidase family FAD-binding enzyme"/>
    <property type="match status" value="1"/>
</dbReference>
<gene>
    <name evidence="6" type="ORF">SAMN05660923_02629</name>
</gene>
<dbReference type="Pfam" id="PF22780">
    <property type="entry name" value="HI0933_like_1st"/>
    <property type="match status" value="1"/>
</dbReference>
<accession>A0A1H3D8J8</accession>
<evidence type="ECO:0000256" key="1">
    <source>
        <dbReference type="ARBA" id="ARBA00001974"/>
    </source>
</evidence>
<comment type="cofactor">
    <cofactor evidence="1">
        <name>FAD</name>
        <dbReference type="ChEBI" id="CHEBI:57692"/>
    </cofactor>
</comment>
<dbReference type="PRINTS" id="PR00411">
    <property type="entry name" value="PNDRDTASEI"/>
</dbReference>
<keyword evidence="7" id="KW-1185">Reference proteome</keyword>